<organism evidence="9 10">
    <name type="scientific">Candidatus Desulfobacillus denitrificans</name>
    <dbReference type="NCBI Taxonomy" id="2608985"/>
    <lineage>
        <taxon>Bacteria</taxon>
        <taxon>Pseudomonadati</taxon>
        <taxon>Pseudomonadota</taxon>
        <taxon>Betaproteobacteria</taxon>
        <taxon>Candidatus Desulfobacillus</taxon>
    </lineage>
</organism>
<keyword evidence="3" id="KW-0560">Oxidoreductase</keyword>
<dbReference type="SUPFAM" id="SSF81342">
    <property type="entry name" value="Transmembrane di-heme cytochromes"/>
    <property type="match status" value="1"/>
</dbReference>
<reference evidence="9" key="1">
    <citation type="journal article" name="DNA Res.">
        <title>The physiological potential of anammox bacteria as revealed by their core genome structure.</title>
        <authorList>
            <person name="Okubo T."/>
            <person name="Toyoda A."/>
            <person name="Fukuhara K."/>
            <person name="Uchiyama I."/>
            <person name="Harigaya Y."/>
            <person name="Kuroiwa M."/>
            <person name="Suzuki T."/>
            <person name="Murakami Y."/>
            <person name="Suwa Y."/>
            <person name="Takami H."/>
        </authorList>
    </citation>
    <scope>NUCLEOTIDE SEQUENCE</scope>
    <source>
        <strain evidence="9">317325-3</strain>
    </source>
</reference>
<evidence type="ECO:0000313" key="10">
    <source>
        <dbReference type="Proteomes" id="UP000662914"/>
    </source>
</evidence>
<feature type="transmembrane region" description="Helical" evidence="6">
    <location>
        <begin position="116"/>
        <end position="140"/>
    </location>
</feature>
<feature type="transmembrane region" description="Helical" evidence="6">
    <location>
        <begin position="86"/>
        <end position="104"/>
    </location>
</feature>
<evidence type="ECO:0000256" key="3">
    <source>
        <dbReference type="ARBA" id="ARBA00023002"/>
    </source>
</evidence>
<evidence type="ECO:0000259" key="7">
    <source>
        <dbReference type="PROSITE" id="PS51002"/>
    </source>
</evidence>
<dbReference type="Pfam" id="PF00033">
    <property type="entry name" value="Cytochrome_B"/>
    <property type="match status" value="1"/>
</dbReference>
<dbReference type="SUPFAM" id="SSF54862">
    <property type="entry name" value="4Fe-4S ferredoxins"/>
    <property type="match status" value="1"/>
</dbReference>
<evidence type="ECO:0000256" key="1">
    <source>
        <dbReference type="ARBA" id="ARBA00011649"/>
    </source>
</evidence>
<dbReference type="Gene3D" id="1.20.810.10">
    <property type="entry name" value="Cytochrome Bc1 Complex, Chain C"/>
    <property type="match status" value="1"/>
</dbReference>
<proteinExistence type="predicted"/>
<keyword evidence="5" id="KW-0411">Iron-sulfur</keyword>
<dbReference type="Pfam" id="PF12838">
    <property type="entry name" value="Fer4_7"/>
    <property type="match status" value="1"/>
</dbReference>
<evidence type="ECO:0000256" key="5">
    <source>
        <dbReference type="ARBA" id="ARBA00023014"/>
    </source>
</evidence>
<sequence length="523" mass="58315">MNPIASIRQGGLALMQRIESFFDEIFGAAANPWRHLGALGFYFLWIALATGIYLFIVLDTGIEEIHTSIEYYTHEQWWLGGIVRSLHRYAADGLVLVMLLHILREFLYGRFHGFRWYSWITGVPTLWLVYASGIGGYWLVWDQLGLFSAIASAEWFDWLPIFNTPATRNFLPGVLTDRFFTLLVFLHIGIPLLLLLALWVHIQRVSQSDVFPARSLALGTLAMLLVLALAKPTVSHGKADLTMFSPVLHIDWYYLFIHPLMYATSPGGLWAIAGALTLLLLILPLLPHPRQGPVAVVDPPNCNGCRRCFVDCPYGAITMLPHPDKPGHELARVHPELCASCGICAGACPSSTPFRSMDKLVTGIDMPQQPVGALRAEMERKIAALRGQVKIAVFGCECAAASSRLESGDTAVLNLMCSGLLPPSFVEYALRGGADGVLVTGCREGSCAYRFGTRWTEERLNGRREPHLRPSVPAERLRLAWADRHEMSHLKATLDDFRQHLQTLGADEKRPRAYTPRRIVQHG</sequence>
<dbReference type="Pfam" id="PF02662">
    <property type="entry name" value="FlpD"/>
    <property type="match status" value="1"/>
</dbReference>
<feature type="transmembrane region" description="Helical" evidence="6">
    <location>
        <begin position="39"/>
        <end position="58"/>
    </location>
</feature>
<dbReference type="PROSITE" id="PS51002">
    <property type="entry name" value="CYTB_NTER"/>
    <property type="match status" value="1"/>
</dbReference>
<dbReference type="KEGG" id="ddz:DSYM_09140"/>
<feature type="transmembrane region" description="Helical" evidence="6">
    <location>
        <begin position="211"/>
        <end position="230"/>
    </location>
</feature>
<dbReference type="InterPro" id="IPR017900">
    <property type="entry name" value="4Fe4S_Fe_S_CS"/>
</dbReference>
<dbReference type="GO" id="GO:0046872">
    <property type="term" value="F:metal ion binding"/>
    <property type="evidence" value="ECO:0007669"/>
    <property type="project" value="UniProtKB-KW"/>
</dbReference>
<evidence type="ECO:0008006" key="11">
    <source>
        <dbReference type="Google" id="ProtNLM"/>
    </source>
</evidence>
<gene>
    <name evidence="9" type="ORF">DSYM_09140</name>
</gene>
<evidence type="ECO:0000259" key="8">
    <source>
        <dbReference type="PROSITE" id="PS51379"/>
    </source>
</evidence>
<keyword evidence="6" id="KW-0472">Membrane</keyword>
<feature type="domain" description="4Fe-4S ferredoxin-type" evidence="8">
    <location>
        <begin position="329"/>
        <end position="358"/>
    </location>
</feature>
<name>A0A809R797_9PROT</name>
<dbReference type="Gene3D" id="3.30.70.20">
    <property type="match status" value="1"/>
</dbReference>
<keyword evidence="6" id="KW-0812">Transmembrane</keyword>
<feature type="transmembrane region" description="Helical" evidence="6">
    <location>
        <begin position="268"/>
        <end position="286"/>
    </location>
</feature>
<evidence type="ECO:0000256" key="6">
    <source>
        <dbReference type="SAM" id="Phobius"/>
    </source>
</evidence>
<feature type="transmembrane region" description="Helical" evidence="6">
    <location>
        <begin position="179"/>
        <end position="199"/>
    </location>
</feature>
<evidence type="ECO:0000256" key="2">
    <source>
        <dbReference type="ARBA" id="ARBA00022723"/>
    </source>
</evidence>
<protein>
    <recommendedName>
        <fullName evidence="11">Methyl-viologen-reducing hydrogenase subunit delta</fullName>
    </recommendedName>
</protein>
<evidence type="ECO:0000256" key="4">
    <source>
        <dbReference type="ARBA" id="ARBA00023004"/>
    </source>
</evidence>
<dbReference type="GO" id="GO:0009055">
    <property type="term" value="F:electron transfer activity"/>
    <property type="evidence" value="ECO:0007669"/>
    <property type="project" value="InterPro"/>
</dbReference>
<dbReference type="InterPro" id="IPR005797">
    <property type="entry name" value="Cyt_b/b6_N"/>
</dbReference>
<dbReference type="InterPro" id="IPR017896">
    <property type="entry name" value="4Fe4S_Fe-S-bd"/>
</dbReference>
<feature type="domain" description="4Fe-4S ferredoxin-type" evidence="8">
    <location>
        <begin position="293"/>
        <end position="322"/>
    </location>
</feature>
<dbReference type="PROSITE" id="PS51379">
    <property type="entry name" value="4FE4S_FER_2"/>
    <property type="match status" value="2"/>
</dbReference>
<feature type="domain" description="Cytochrome b/b6 N-terminal region profile" evidence="7">
    <location>
        <begin position="1"/>
        <end position="214"/>
    </location>
</feature>
<dbReference type="InterPro" id="IPR003813">
    <property type="entry name" value="MvhD/FlpD"/>
</dbReference>
<keyword evidence="6" id="KW-1133">Transmembrane helix</keyword>
<dbReference type="GO" id="GO:0022904">
    <property type="term" value="P:respiratory electron transport chain"/>
    <property type="evidence" value="ECO:0007669"/>
    <property type="project" value="InterPro"/>
</dbReference>
<evidence type="ECO:0000313" key="9">
    <source>
        <dbReference type="EMBL" id="BBO20215.1"/>
    </source>
</evidence>
<dbReference type="GO" id="GO:0016491">
    <property type="term" value="F:oxidoreductase activity"/>
    <property type="evidence" value="ECO:0007669"/>
    <property type="project" value="UniProtKB-KW"/>
</dbReference>
<dbReference type="AlphaFoldDB" id="A0A809R797"/>
<dbReference type="PANTHER" id="PTHR19271:SF16">
    <property type="entry name" value="CYTOCHROME B"/>
    <property type="match status" value="1"/>
</dbReference>
<dbReference type="PANTHER" id="PTHR19271">
    <property type="entry name" value="CYTOCHROME B"/>
    <property type="match status" value="1"/>
</dbReference>
<dbReference type="GO" id="GO:0051536">
    <property type="term" value="F:iron-sulfur cluster binding"/>
    <property type="evidence" value="ECO:0007669"/>
    <property type="project" value="UniProtKB-KW"/>
</dbReference>
<dbReference type="GO" id="GO:0016020">
    <property type="term" value="C:membrane"/>
    <property type="evidence" value="ECO:0007669"/>
    <property type="project" value="InterPro"/>
</dbReference>
<comment type="subunit">
    <text evidence="1">The main subunits of complex b-c1 are: cytochrome b, cytochrome c1 and the Rieske protein.</text>
</comment>
<dbReference type="EMBL" id="AP021857">
    <property type="protein sequence ID" value="BBO20215.1"/>
    <property type="molecule type" value="Genomic_DNA"/>
</dbReference>
<dbReference type="Proteomes" id="UP000662914">
    <property type="component" value="Chromosome"/>
</dbReference>
<dbReference type="InterPro" id="IPR016174">
    <property type="entry name" value="Di-haem_cyt_TM"/>
</dbReference>
<dbReference type="InterPro" id="IPR027387">
    <property type="entry name" value="Cytb/b6-like_sf"/>
</dbReference>
<keyword evidence="4" id="KW-0408">Iron</keyword>
<accession>A0A809R797</accession>
<keyword evidence="2" id="KW-0479">Metal-binding</keyword>
<dbReference type="PROSITE" id="PS00198">
    <property type="entry name" value="4FE4S_FER_1"/>
    <property type="match status" value="2"/>
</dbReference>